<keyword evidence="2" id="KW-0472">Membrane</keyword>
<organism evidence="4 5">
    <name type="scientific">Catenaria anguillulae PL171</name>
    <dbReference type="NCBI Taxonomy" id="765915"/>
    <lineage>
        <taxon>Eukaryota</taxon>
        <taxon>Fungi</taxon>
        <taxon>Fungi incertae sedis</taxon>
        <taxon>Blastocladiomycota</taxon>
        <taxon>Blastocladiomycetes</taxon>
        <taxon>Blastocladiales</taxon>
        <taxon>Catenariaceae</taxon>
        <taxon>Catenaria</taxon>
    </lineage>
</organism>
<name>A0A1Y2HKP0_9FUNG</name>
<feature type="transmembrane region" description="Helical" evidence="2">
    <location>
        <begin position="60"/>
        <end position="82"/>
    </location>
</feature>
<comment type="caution">
    <text evidence="4">The sequence shown here is derived from an EMBL/GenBank/DDBJ whole genome shotgun (WGS) entry which is preliminary data.</text>
</comment>
<evidence type="ECO:0000256" key="2">
    <source>
        <dbReference type="SAM" id="Phobius"/>
    </source>
</evidence>
<evidence type="ECO:0000313" key="5">
    <source>
        <dbReference type="Proteomes" id="UP000193411"/>
    </source>
</evidence>
<gene>
    <name evidence="4" type="ORF">BCR44DRAFT_125739</name>
</gene>
<keyword evidence="5" id="KW-1185">Reference proteome</keyword>
<feature type="transmembrane region" description="Helical" evidence="2">
    <location>
        <begin position="102"/>
        <end position="125"/>
    </location>
</feature>
<dbReference type="Pfam" id="PF20584">
    <property type="entry name" value="DUF6787"/>
    <property type="match status" value="1"/>
</dbReference>
<dbReference type="Proteomes" id="UP000193411">
    <property type="component" value="Unassembled WGS sequence"/>
</dbReference>
<keyword evidence="2" id="KW-0812">Transmembrane</keyword>
<dbReference type="InterPro" id="IPR046714">
    <property type="entry name" value="DUF6787"/>
</dbReference>
<proteinExistence type="predicted"/>
<keyword evidence="2" id="KW-1133">Transmembrane helix</keyword>
<feature type="compositionally biased region" description="Pro residues" evidence="1">
    <location>
        <begin position="15"/>
        <end position="26"/>
    </location>
</feature>
<accession>A0A1Y2HKP0</accession>
<sequence length="154" mass="16910">MSTAKARQRFMSTTPTPPPPQPPRPSPGTTNATQHVSNHPIWVRAFAKFANGKQPGQQGFWLEVAIIFTVFAVTGSSSLMVVRKGINQALGVEGSLKDGPNSWRLAYVVFGLPMYSAILLTLGTLSGRGAYFRMMTLRMYGRILPKSWADKLKV</sequence>
<evidence type="ECO:0000313" key="4">
    <source>
        <dbReference type="EMBL" id="ORZ34411.1"/>
    </source>
</evidence>
<evidence type="ECO:0000256" key="1">
    <source>
        <dbReference type="SAM" id="MobiDB-lite"/>
    </source>
</evidence>
<dbReference type="EMBL" id="MCFL01000028">
    <property type="protein sequence ID" value="ORZ34411.1"/>
    <property type="molecule type" value="Genomic_DNA"/>
</dbReference>
<dbReference type="OrthoDB" id="270912at2759"/>
<reference evidence="4 5" key="1">
    <citation type="submission" date="2016-07" db="EMBL/GenBank/DDBJ databases">
        <title>Pervasive Adenine N6-methylation of Active Genes in Fungi.</title>
        <authorList>
            <consortium name="DOE Joint Genome Institute"/>
            <person name="Mondo S.J."/>
            <person name="Dannebaum R.O."/>
            <person name="Kuo R.C."/>
            <person name="Labutti K."/>
            <person name="Haridas S."/>
            <person name="Kuo A."/>
            <person name="Salamov A."/>
            <person name="Ahrendt S.R."/>
            <person name="Lipzen A."/>
            <person name="Sullivan W."/>
            <person name="Andreopoulos W.B."/>
            <person name="Clum A."/>
            <person name="Lindquist E."/>
            <person name="Daum C."/>
            <person name="Ramamoorthy G.K."/>
            <person name="Gryganskyi A."/>
            <person name="Culley D."/>
            <person name="Magnuson J.K."/>
            <person name="James T.Y."/>
            <person name="O'Malley M.A."/>
            <person name="Stajich J.E."/>
            <person name="Spatafora J.W."/>
            <person name="Visel A."/>
            <person name="Grigoriev I.V."/>
        </authorList>
    </citation>
    <scope>NUCLEOTIDE SEQUENCE [LARGE SCALE GENOMIC DNA]</scope>
    <source>
        <strain evidence="4 5">PL171</strain>
    </source>
</reference>
<feature type="domain" description="DUF6787" evidence="3">
    <location>
        <begin position="66"/>
        <end position="144"/>
    </location>
</feature>
<feature type="region of interest" description="Disordered" evidence="1">
    <location>
        <begin position="1"/>
        <end position="34"/>
    </location>
</feature>
<protein>
    <recommendedName>
        <fullName evidence="3">DUF6787 domain-containing protein</fullName>
    </recommendedName>
</protein>
<evidence type="ECO:0000259" key="3">
    <source>
        <dbReference type="Pfam" id="PF20584"/>
    </source>
</evidence>
<dbReference type="AlphaFoldDB" id="A0A1Y2HKP0"/>